<keyword evidence="10" id="KW-1185">Reference proteome</keyword>
<dbReference type="Pfam" id="PF00857">
    <property type="entry name" value="Isochorismatase"/>
    <property type="match status" value="1"/>
</dbReference>
<dbReference type="GO" id="GO:0046872">
    <property type="term" value="F:metal ion binding"/>
    <property type="evidence" value="ECO:0007669"/>
    <property type="project" value="UniProtKB-KW"/>
</dbReference>
<accession>A0A3N2C4S7</accession>
<dbReference type="PANTHER" id="PTHR11080">
    <property type="entry name" value="PYRAZINAMIDASE/NICOTINAMIDASE"/>
    <property type="match status" value="1"/>
</dbReference>
<dbReference type="EMBL" id="RKHL01000001">
    <property type="protein sequence ID" value="ROR82528.1"/>
    <property type="molecule type" value="Genomic_DNA"/>
</dbReference>
<sequence length="191" mass="19684">MARALFIIDVQNDFTEGGALGVNGGEAVAAGVTQLLAEHGDEYAHVFASRDWHDAEGDNGGHFATGEPDYVTNWPVHCVAGSAGAEYHHALDTKSVDTHISKGQGAHGYSIFEGVTPEGLSLDEVLTDAGITEVDVVGLATDYCVRRSALDAIEHGLQVRVLAGLVAPVDPAAGDVALAEITEAGGVVVPA</sequence>
<dbReference type="SUPFAM" id="SSF52499">
    <property type="entry name" value="Isochorismatase-like hydrolases"/>
    <property type="match status" value="1"/>
</dbReference>
<dbReference type="Gene3D" id="3.40.50.850">
    <property type="entry name" value="Isochorismatase-like"/>
    <property type="match status" value="1"/>
</dbReference>
<feature type="domain" description="Isochorismatase-like" evidence="8">
    <location>
        <begin position="4"/>
        <end position="189"/>
    </location>
</feature>
<evidence type="ECO:0000256" key="5">
    <source>
        <dbReference type="ARBA" id="ARBA00037900"/>
    </source>
</evidence>
<dbReference type="InterPro" id="IPR052347">
    <property type="entry name" value="Isochorismatase_Nicotinamidase"/>
</dbReference>
<dbReference type="InterPro" id="IPR000868">
    <property type="entry name" value="Isochorismatase-like_dom"/>
</dbReference>
<evidence type="ECO:0000256" key="4">
    <source>
        <dbReference type="ARBA" id="ARBA00022801"/>
    </source>
</evidence>
<keyword evidence="4" id="KW-0378">Hydrolase</keyword>
<protein>
    <recommendedName>
        <fullName evidence="6">nicotinamidase</fullName>
        <ecNumber evidence="6">3.5.1.19</ecNumber>
    </recommendedName>
    <alternativeName>
        <fullName evidence="7">Nicotinamide deamidase</fullName>
    </alternativeName>
</protein>
<comment type="caution">
    <text evidence="9">The sequence shown here is derived from an EMBL/GenBank/DDBJ whole genome shotgun (WGS) entry which is preliminary data.</text>
</comment>
<organism evidence="9 10">
    <name type="scientific">Plantibacter flavus</name>
    <dbReference type="NCBI Taxonomy" id="150123"/>
    <lineage>
        <taxon>Bacteria</taxon>
        <taxon>Bacillati</taxon>
        <taxon>Actinomycetota</taxon>
        <taxon>Actinomycetes</taxon>
        <taxon>Micrococcales</taxon>
        <taxon>Microbacteriaceae</taxon>
        <taxon>Plantibacter</taxon>
    </lineage>
</organism>
<proteinExistence type="inferred from homology"/>
<reference evidence="9 10" key="1">
    <citation type="submission" date="2018-11" db="EMBL/GenBank/DDBJ databases">
        <title>Sequencing the genomes of 1000 actinobacteria strains.</title>
        <authorList>
            <person name="Klenk H.-P."/>
        </authorList>
    </citation>
    <scope>NUCLEOTIDE SEQUENCE [LARGE SCALE GENOMIC DNA]</scope>
    <source>
        <strain evidence="9 10">DSM 14012</strain>
    </source>
</reference>
<dbReference type="Proteomes" id="UP000266915">
    <property type="component" value="Unassembled WGS sequence"/>
</dbReference>
<dbReference type="GO" id="GO:0008936">
    <property type="term" value="F:nicotinamidase activity"/>
    <property type="evidence" value="ECO:0007669"/>
    <property type="project" value="UniProtKB-EC"/>
</dbReference>
<dbReference type="GO" id="GO:0019363">
    <property type="term" value="P:pyridine nucleotide biosynthetic process"/>
    <property type="evidence" value="ECO:0007669"/>
    <property type="project" value="UniProtKB-KW"/>
</dbReference>
<evidence type="ECO:0000256" key="3">
    <source>
        <dbReference type="ARBA" id="ARBA00022723"/>
    </source>
</evidence>
<evidence type="ECO:0000256" key="7">
    <source>
        <dbReference type="ARBA" id="ARBA00043224"/>
    </source>
</evidence>
<dbReference type="EC" id="3.5.1.19" evidence="6"/>
<dbReference type="RefSeq" id="WP_085512269.1">
    <property type="nucleotide sequence ID" value="NZ_FXAP01000004.1"/>
</dbReference>
<comment type="pathway">
    <text evidence="5">Cofactor biosynthesis; nicotinate biosynthesis; nicotinate from nicotinamide: step 1/1.</text>
</comment>
<dbReference type="AlphaFoldDB" id="A0A3N2C4S7"/>
<dbReference type="PANTHER" id="PTHR11080:SF2">
    <property type="entry name" value="LD05707P"/>
    <property type="match status" value="1"/>
</dbReference>
<comment type="similarity">
    <text evidence="1">Belongs to the isochorismatase family.</text>
</comment>
<evidence type="ECO:0000313" key="9">
    <source>
        <dbReference type="EMBL" id="ROR82528.1"/>
    </source>
</evidence>
<evidence type="ECO:0000313" key="10">
    <source>
        <dbReference type="Proteomes" id="UP000266915"/>
    </source>
</evidence>
<evidence type="ECO:0000256" key="1">
    <source>
        <dbReference type="ARBA" id="ARBA00006336"/>
    </source>
</evidence>
<name>A0A3N2C4S7_9MICO</name>
<evidence type="ECO:0000256" key="6">
    <source>
        <dbReference type="ARBA" id="ARBA00039017"/>
    </source>
</evidence>
<keyword evidence="3" id="KW-0479">Metal-binding</keyword>
<keyword evidence="2" id="KW-0662">Pyridine nucleotide biosynthesis</keyword>
<evidence type="ECO:0000259" key="8">
    <source>
        <dbReference type="Pfam" id="PF00857"/>
    </source>
</evidence>
<evidence type="ECO:0000256" key="2">
    <source>
        <dbReference type="ARBA" id="ARBA00022642"/>
    </source>
</evidence>
<gene>
    <name evidence="9" type="ORF">EDD42_2619</name>
</gene>
<dbReference type="InterPro" id="IPR036380">
    <property type="entry name" value="Isochorismatase-like_sf"/>
</dbReference>